<comment type="caution">
    <text evidence="1">The sequence shown here is derived from an EMBL/GenBank/DDBJ whole genome shotgun (WGS) entry which is preliminary data.</text>
</comment>
<dbReference type="Proteomes" id="UP001319104">
    <property type="component" value="Unassembled WGS sequence"/>
</dbReference>
<reference evidence="1 2" key="1">
    <citation type="submission" date="2021-05" db="EMBL/GenBank/DDBJ databases">
        <authorList>
            <person name="Zhang Z.D."/>
            <person name="Osman G."/>
        </authorList>
    </citation>
    <scope>NUCLEOTIDE SEQUENCE [LARGE SCALE GENOMIC DNA]</scope>
    <source>
        <strain evidence="1 2">KCTC 32217</strain>
    </source>
</reference>
<dbReference type="RefSeq" id="WP_213944949.1">
    <property type="nucleotide sequence ID" value="NZ_JAHCMY010000003.1"/>
</dbReference>
<proteinExistence type="predicted"/>
<organism evidence="1 2">
    <name type="scientific">Litoribacter ruber</name>
    <dbReference type="NCBI Taxonomy" id="702568"/>
    <lineage>
        <taxon>Bacteria</taxon>
        <taxon>Pseudomonadati</taxon>
        <taxon>Bacteroidota</taxon>
        <taxon>Cytophagia</taxon>
        <taxon>Cytophagales</taxon>
        <taxon>Cyclobacteriaceae</taxon>
        <taxon>Litoribacter</taxon>
    </lineage>
</organism>
<accession>A0AAP2CI50</accession>
<name>A0AAP2CI50_9BACT</name>
<dbReference type="AlphaFoldDB" id="A0AAP2CI50"/>
<evidence type="ECO:0000313" key="1">
    <source>
        <dbReference type="EMBL" id="MBS9524099.1"/>
    </source>
</evidence>
<sequence>MIIRTVIISVIFILGFIPQIYGQAILSGKVLYKQQNIPVFGVNVLVKDPEGKNTMTFGVTDDKGQFLIQIQSESDSLLIEFRSLTIQEYQMVVSNVSQQILVEVEEAMQEIPEFTLKSIKNPITAKNDTISYSVEGFATPNDRVIADILKRLPGIEVLDNGRILYEGRGIHKFYIDGMDLLEGKYNLANKNLPADAVESVQVLENHQPLRVLDSLVFSDRASLNLKLKRKNVWVGTGDVGVGASPLLWEGKFSPMVFRNNLQMINTVQSNNSGKDIAEELEVLTLDDLKENVGSLAGFKPWFGIPDLFVPNLHKERFLFNESHLFSANVLKRNANKIEFRTNVSYLHDSQRQNGQVRTAFFLPMDTVSIQEDHHNRYVRRDLEAELSWIKNEKKGYIKNRLQLNVQNNVELGLTHLNEIKRNQKANLPLVSISNKFHTLKPVGRQLVDVRSDVTFRRANQSLSISPGGFEQQLTEGVSFERLVQNLESQTFFLNNSIGLTKGLGKGWTYSGNAGLLYQLDVMESSLSTREGSEEAVQPFPYVNDISYQQVRTYLKSKFTLKQESFNFSFDIPMSYLNVQVKDPVAHQGLQMGRMIFEPQLFMKYDFTGKWNSVVRLKRKNDFKGVQDLHYGFILRNFRTFRQQATAVPEVVDHSLAYHLNYRDPINSFFANFNYTYAFMDFNTITENQVGASGEIVYRTLDLQNSGETHSLNLRSSKYMPLLFTNIILTGLFQHRTREQIINGDLAVVAYQVVGPGLELHINPKSVVNLSYKANFNFINSTVGENSLGRIQQLKQTAELDVFPVENHLLSVIMEVYDNRFGENKDLTGFLDLRYRYRIPQSKWDVSLHAQNILNNNNFGTFTADSFMIREQSFMLRPRQVLVNLNFSF</sequence>
<evidence type="ECO:0000313" key="2">
    <source>
        <dbReference type="Proteomes" id="UP001319104"/>
    </source>
</evidence>
<dbReference type="EMBL" id="JAHCMY010000003">
    <property type="protein sequence ID" value="MBS9524099.1"/>
    <property type="molecule type" value="Genomic_DNA"/>
</dbReference>
<gene>
    <name evidence="1" type="ORF">KI659_08745</name>
</gene>
<dbReference type="SUPFAM" id="SSF49464">
    <property type="entry name" value="Carboxypeptidase regulatory domain-like"/>
    <property type="match status" value="1"/>
</dbReference>
<dbReference type="SUPFAM" id="SSF56935">
    <property type="entry name" value="Porins"/>
    <property type="match status" value="1"/>
</dbReference>
<protein>
    <recommendedName>
        <fullName evidence="3">TonB-dependent receptor</fullName>
    </recommendedName>
</protein>
<keyword evidence="2" id="KW-1185">Reference proteome</keyword>
<dbReference type="InterPro" id="IPR008969">
    <property type="entry name" value="CarboxyPept-like_regulatory"/>
</dbReference>
<evidence type="ECO:0008006" key="3">
    <source>
        <dbReference type="Google" id="ProtNLM"/>
    </source>
</evidence>